<evidence type="ECO:0000256" key="1">
    <source>
        <dbReference type="SAM" id="SignalP"/>
    </source>
</evidence>
<dbReference type="AlphaFoldDB" id="A0A6N2KFC2"/>
<name>A0A6N2KFC2_SALVM</name>
<accession>A0A6N2KFC2</accession>
<dbReference type="PANTHER" id="PTHR36781">
    <property type="entry name" value="OS05G0114600 PROTEIN"/>
    <property type="match status" value="1"/>
</dbReference>
<dbReference type="EMBL" id="CAADRP010000025">
    <property type="protein sequence ID" value="VFU21984.1"/>
    <property type="molecule type" value="Genomic_DNA"/>
</dbReference>
<organism evidence="2">
    <name type="scientific">Salix viminalis</name>
    <name type="common">Common osier</name>
    <name type="synonym">Basket willow</name>
    <dbReference type="NCBI Taxonomy" id="40686"/>
    <lineage>
        <taxon>Eukaryota</taxon>
        <taxon>Viridiplantae</taxon>
        <taxon>Streptophyta</taxon>
        <taxon>Embryophyta</taxon>
        <taxon>Tracheophyta</taxon>
        <taxon>Spermatophyta</taxon>
        <taxon>Magnoliopsida</taxon>
        <taxon>eudicotyledons</taxon>
        <taxon>Gunneridae</taxon>
        <taxon>Pentapetalae</taxon>
        <taxon>rosids</taxon>
        <taxon>fabids</taxon>
        <taxon>Malpighiales</taxon>
        <taxon>Salicaceae</taxon>
        <taxon>Saliceae</taxon>
        <taxon>Salix</taxon>
    </lineage>
</organism>
<sequence>MGLLAASWSLAWIMVKDSLSLCSWPSNPQANLIPSAAMEITLFKVSSMVNANSPTIIFLLSFPSSQHNLFIARRRARLRKEVLLAGEGWPYDPERKEMGTKMKGHKCDRIAAERRAKTAKLMEQMPEIAACKERRRRKR</sequence>
<reference evidence="2" key="1">
    <citation type="submission" date="2019-03" db="EMBL/GenBank/DDBJ databases">
        <authorList>
            <person name="Mank J."/>
            <person name="Almeida P."/>
        </authorList>
    </citation>
    <scope>NUCLEOTIDE SEQUENCE</scope>
    <source>
        <strain evidence="2">78183</strain>
    </source>
</reference>
<keyword evidence="1" id="KW-0732">Signal</keyword>
<feature type="chain" id="PRO_5027110308" evidence="1">
    <location>
        <begin position="19"/>
        <end position="139"/>
    </location>
</feature>
<gene>
    <name evidence="2" type="ORF">SVIM_LOCUS18807</name>
</gene>
<proteinExistence type="predicted"/>
<dbReference type="PANTHER" id="PTHR36781:SF1">
    <property type="entry name" value="OS05G0114600 PROTEIN"/>
    <property type="match status" value="1"/>
</dbReference>
<feature type="signal peptide" evidence="1">
    <location>
        <begin position="1"/>
        <end position="18"/>
    </location>
</feature>
<protein>
    <submittedName>
        <fullName evidence="2">Uncharacterized protein</fullName>
    </submittedName>
</protein>
<evidence type="ECO:0000313" key="2">
    <source>
        <dbReference type="EMBL" id="VFU21984.1"/>
    </source>
</evidence>